<feature type="region of interest" description="Disordered" evidence="7">
    <location>
        <begin position="96"/>
        <end position="116"/>
    </location>
</feature>
<evidence type="ECO:0000313" key="9">
    <source>
        <dbReference type="EMBL" id="CAE4664193.1"/>
    </source>
</evidence>
<evidence type="ECO:0000256" key="1">
    <source>
        <dbReference type="ARBA" id="ARBA00004123"/>
    </source>
</evidence>
<reference evidence="8" key="1">
    <citation type="submission" date="2021-01" db="EMBL/GenBank/DDBJ databases">
        <authorList>
            <person name="Corre E."/>
            <person name="Pelletier E."/>
            <person name="Niang G."/>
            <person name="Scheremetjew M."/>
            <person name="Finn R."/>
            <person name="Kale V."/>
            <person name="Holt S."/>
            <person name="Cochrane G."/>
            <person name="Meng A."/>
            <person name="Brown T."/>
            <person name="Cohen L."/>
        </authorList>
    </citation>
    <scope>NUCLEOTIDE SEQUENCE</scope>
    <source>
        <strain evidence="9">GSO104</strain>
        <strain evidence="8">Pop2</strain>
    </source>
</reference>
<evidence type="ECO:0000256" key="3">
    <source>
        <dbReference type="ARBA" id="ARBA00023125"/>
    </source>
</evidence>
<dbReference type="EMBL" id="HBNS01058762">
    <property type="protein sequence ID" value="CAE4664193.1"/>
    <property type="molecule type" value="Transcribed_RNA"/>
</dbReference>
<keyword evidence="3" id="KW-0238">DNA-binding</keyword>
<dbReference type="AlphaFoldDB" id="A0A6S9J8E0"/>
<comment type="subcellular location">
    <subcellularLocation>
        <location evidence="1">Nucleus</location>
    </subcellularLocation>
</comment>
<dbReference type="GO" id="GO:0006260">
    <property type="term" value="P:DNA replication"/>
    <property type="evidence" value="ECO:0007669"/>
    <property type="project" value="UniProtKB-KW"/>
</dbReference>
<evidence type="ECO:0000313" key="8">
    <source>
        <dbReference type="EMBL" id="CAD9316121.1"/>
    </source>
</evidence>
<evidence type="ECO:0008006" key="10">
    <source>
        <dbReference type="Google" id="ProtNLM"/>
    </source>
</evidence>
<evidence type="ECO:0000256" key="6">
    <source>
        <dbReference type="ARBA" id="ARBA00038447"/>
    </source>
</evidence>
<evidence type="ECO:0000256" key="5">
    <source>
        <dbReference type="ARBA" id="ARBA00023306"/>
    </source>
</evidence>
<dbReference type="GO" id="GO:0003677">
    <property type="term" value="F:DNA binding"/>
    <property type="evidence" value="ECO:0007669"/>
    <property type="project" value="UniProtKB-KW"/>
</dbReference>
<evidence type="ECO:0000256" key="2">
    <source>
        <dbReference type="ARBA" id="ARBA00022705"/>
    </source>
</evidence>
<feature type="compositionally biased region" description="Polar residues" evidence="7">
    <location>
        <begin position="36"/>
        <end position="52"/>
    </location>
</feature>
<feature type="region of interest" description="Disordered" evidence="7">
    <location>
        <begin position="32"/>
        <end position="52"/>
    </location>
</feature>
<dbReference type="PANTHER" id="PTHR28605:SF1">
    <property type="entry name" value="CHROMOSOME TRANSMISSION FIDELITY FACTOR 8"/>
    <property type="match status" value="1"/>
</dbReference>
<keyword evidence="4" id="KW-0539">Nucleus</keyword>
<dbReference type="GO" id="GO:0007064">
    <property type="term" value="P:mitotic sister chromatid cohesion"/>
    <property type="evidence" value="ECO:0007669"/>
    <property type="project" value="InterPro"/>
</dbReference>
<keyword evidence="5" id="KW-0131">Cell cycle</keyword>
<proteinExistence type="inferred from homology"/>
<dbReference type="EMBL" id="HBGN01003824">
    <property type="protein sequence ID" value="CAD9316121.1"/>
    <property type="molecule type" value="Transcribed_RNA"/>
</dbReference>
<dbReference type="GO" id="GO:0031390">
    <property type="term" value="C:Ctf18 RFC-like complex"/>
    <property type="evidence" value="ECO:0007669"/>
    <property type="project" value="InterPro"/>
</dbReference>
<accession>A0A6S9J8E0</accession>
<dbReference type="Pfam" id="PF09696">
    <property type="entry name" value="Ctf8"/>
    <property type="match status" value="1"/>
</dbReference>
<gene>
    <name evidence="9" type="ORF">DBRI00130_LOCUS42249</name>
    <name evidence="8" type="ORF">DBRI1063_LOCUS2528</name>
</gene>
<organism evidence="8">
    <name type="scientific">Ditylum brightwellii</name>
    <dbReference type="NCBI Taxonomy" id="49249"/>
    <lineage>
        <taxon>Eukaryota</taxon>
        <taxon>Sar</taxon>
        <taxon>Stramenopiles</taxon>
        <taxon>Ochrophyta</taxon>
        <taxon>Bacillariophyta</taxon>
        <taxon>Mediophyceae</taxon>
        <taxon>Lithodesmiophycidae</taxon>
        <taxon>Lithodesmiales</taxon>
        <taxon>Lithodesmiaceae</taxon>
        <taxon>Ditylum</taxon>
    </lineage>
</organism>
<dbReference type="InterPro" id="IPR018607">
    <property type="entry name" value="Ctf8"/>
</dbReference>
<protein>
    <recommendedName>
        <fullName evidence="10">Chromosome transmission fidelity protein 8</fullName>
    </recommendedName>
</protein>
<name>A0A6S9J8E0_9STRA</name>
<evidence type="ECO:0000256" key="4">
    <source>
        <dbReference type="ARBA" id="ARBA00023242"/>
    </source>
</evidence>
<dbReference type="PANTHER" id="PTHR28605">
    <property type="entry name" value="CTF8, CHROMOSOME TRANSMISSION FIDELITY FACTOR 8 HOMOLOG (S. CEREVISIAE)"/>
    <property type="match status" value="1"/>
</dbReference>
<comment type="similarity">
    <text evidence="6">Belongs to the CTF8 family.</text>
</comment>
<sequence length="142" mass="15764">MIIPIGRAATTDDEDDTPQEWSLLELNGELIPPTEIPQSQPDSSTMNMDVDSSSAGRMELGAVRFSADGTPIMTIGAHELKGKIVKLKQPYVIMRKNKGTKRKRTGDEDTMDDDESSNVTFEVAGVITKKMLFDKYPKTIMR</sequence>
<keyword evidence="2" id="KW-0235">DNA replication</keyword>
<evidence type="ECO:0000256" key="7">
    <source>
        <dbReference type="SAM" id="MobiDB-lite"/>
    </source>
</evidence>